<dbReference type="PIRSF" id="PIRSF011396">
    <property type="entry name" value="Trp_halogenase"/>
    <property type="match status" value="1"/>
</dbReference>
<sequence length="499" mass="55146">MPDRSSDEQVREVLVLGGGTAGLLAALTLRLKLPSLAVRLVRSPDLGVIGVGEGTTPSFPTHLHQYLGIPLARFHELVEPTWKLGIRFLWGPRKEFHYTFATEFSIVYPGTSRAAVCYAGPGTRWTGAISALMRRGKACFRGPEGKPRLHPAIAYHVENQRLVGGLEQLVREAGVEILDGTVAGVATDGDRVTSLRLEDGRDLRADLYLDASGFRAELIGKALGIDTVSFSDALWCDRAIIGGWPRTGEALVAHTTAETMNAGWCWQIEHEHWINRGYVYSSAWLDDDAARAEFLAKNPQVDPGSLRVVKFSSSRRKSLWVGNVVAIGNASGFVEPLEATAIQIICQQARTLAGALTDSQMRNSTPVRDLYNRYNLEQWDDVRDFLALHYRFNSRLDTPFWRAARHETPLHGSEALVDFWKEYGGAGSIGGILTKPASSFGLEGHFALLWGQDVPVRHPYEPPGAERAAYLRQLADDDRRARQGLTLREAFSHLRTPVA</sequence>
<dbReference type="RefSeq" id="WP_353565190.1">
    <property type="nucleotide sequence ID" value="NZ_BAABRI010000001.1"/>
</dbReference>
<organism evidence="1 2">
    <name type="scientific">Haloferula sargassicola</name>
    <dbReference type="NCBI Taxonomy" id="490096"/>
    <lineage>
        <taxon>Bacteria</taxon>
        <taxon>Pseudomonadati</taxon>
        <taxon>Verrucomicrobiota</taxon>
        <taxon>Verrucomicrobiia</taxon>
        <taxon>Verrucomicrobiales</taxon>
        <taxon>Verrucomicrobiaceae</taxon>
        <taxon>Haloferula</taxon>
    </lineage>
</organism>
<gene>
    <name evidence="1" type="primary">rebH_1</name>
    <name evidence="1" type="ORF">Hsar01_00239</name>
</gene>
<dbReference type="SUPFAM" id="SSF51905">
    <property type="entry name" value="FAD/NAD(P)-binding domain"/>
    <property type="match status" value="1"/>
</dbReference>
<dbReference type="PANTHER" id="PTHR43747">
    <property type="entry name" value="FAD-BINDING PROTEIN"/>
    <property type="match status" value="1"/>
</dbReference>
<proteinExistence type="predicted"/>
<reference evidence="1 2" key="1">
    <citation type="submission" date="2024-02" db="EMBL/GenBank/DDBJ databases">
        <title>Haloferula sargassicola NBRC 104335.</title>
        <authorList>
            <person name="Ichikawa N."/>
            <person name="Katano-Makiyama Y."/>
            <person name="Hidaka K."/>
        </authorList>
    </citation>
    <scope>NUCLEOTIDE SEQUENCE [LARGE SCALE GENOMIC DNA]</scope>
    <source>
        <strain evidence="1 2">NBRC 104335</strain>
    </source>
</reference>
<comment type="caution">
    <text evidence="1">The sequence shown here is derived from an EMBL/GenBank/DDBJ whole genome shotgun (WGS) entry which is preliminary data.</text>
</comment>
<evidence type="ECO:0000313" key="1">
    <source>
        <dbReference type="EMBL" id="GAA5481034.1"/>
    </source>
</evidence>
<dbReference type="InterPro" id="IPR036188">
    <property type="entry name" value="FAD/NAD-bd_sf"/>
</dbReference>
<evidence type="ECO:0000313" key="2">
    <source>
        <dbReference type="Proteomes" id="UP001476282"/>
    </source>
</evidence>
<name>A0ABP9ULY0_9BACT</name>
<dbReference type="InterPro" id="IPR033856">
    <property type="entry name" value="Trp_halogen"/>
</dbReference>
<dbReference type="EMBL" id="BAABRI010000001">
    <property type="protein sequence ID" value="GAA5481034.1"/>
    <property type="molecule type" value="Genomic_DNA"/>
</dbReference>
<dbReference type="PANTHER" id="PTHR43747:SF4">
    <property type="entry name" value="FLAVIN-DEPENDENT TRYPTOPHAN HALOGENASE"/>
    <property type="match status" value="1"/>
</dbReference>
<accession>A0ABP9ULY0</accession>
<dbReference type="InterPro" id="IPR050816">
    <property type="entry name" value="Flavin-dep_Halogenase_NPB"/>
</dbReference>
<dbReference type="Gene3D" id="3.50.50.60">
    <property type="entry name" value="FAD/NAD(P)-binding domain"/>
    <property type="match status" value="1"/>
</dbReference>
<dbReference type="Pfam" id="PF04820">
    <property type="entry name" value="Trp_halogenase"/>
    <property type="match status" value="1"/>
</dbReference>
<keyword evidence="2" id="KW-1185">Reference proteome</keyword>
<protein>
    <submittedName>
        <fullName evidence="1">Flavin-dependent tryptophan halogenase RebH</fullName>
    </submittedName>
</protein>
<dbReference type="Proteomes" id="UP001476282">
    <property type="component" value="Unassembled WGS sequence"/>
</dbReference>
<dbReference type="InterPro" id="IPR006905">
    <property type="entry name" value="Flavin_halogenase"/>
</dbReference>